<dbReference type="AlphaFoldDB" id="A0A967AEG2"/>
<keyword evidence="4 6" id="KW-1133">Transmembrane helix</keyword>
<dbReference type="GO" id="GO:0005886">
    <property type="term" value="C:plasma membrane"/>
    <property type="evidence" value="ECO:0007669"/>
    <property type="project" value="UniProtKB-SubCell"/>
</dbReference>
<keyword evidence="2" id="KW-1003">Cell membrane</keyword>
<keyword evidence="5 6" id="KW-0472">Membrane</keyword>
<evidence type="ECO:0000256" key="3">
    <source>
        <dbReference type="ARBA" id="ARBA00022692"/>
    </source>
</evidence>
<comment type="subcellular location">
    <subcellularLocation>
        <location evidence="1">Cell membrane</location>
        <topology evidence="1">Multi-pass membrane protein</topology>
    </subcellularLocation>
</comment>
<dbReference type="PANTHER" id="PTHR30294:SF29">
    <property type="entry name" value="MULTIDRUG ABC TRANSPORTER PERMEASE YBHS-RELATED"/>
    <property type="match status" value="1"/>
</dbReference>
<evidence type="ECO:0000256" key="4">
    <source>
        <dbReference type="ARBA" id="ARBA00022989"/>
    </source>
</evidence>
<feature type="transmembrane region" description="Helical" evidence="6">
    <location>
        <begin position="12"/>
        <end position="35"/>
    </location>
</feature>
<keyword evidence="3 6" id="KW-0812">Transmembrane</keyword>
<dbReference type="GO" id="GO:0140359">
    <property type="term" value="F:ABC-type transporter activity"/>
    <property type="evidence" value="ECO:0007669"/>
    <property type="project" value="InterPro"/>
</dbReference>
<evidence type="ECO:0000256" key="2">
    <source>
        <dbReference type="ARBA" id="ARBA00022475"/>
    </source>
</evidence>
<keyword evidence="8" id="KW-1185">Reference proteome</keyword>
<evidence type="ECO:0000313" key="7">
    <source>
        <dbReference type="EMBL" id="NGZ89773.1"/>
    </source>
</evidence>
<dbReference type="EMBL" id="JAANAS010000042">
    <property type="protein sequence ID" value="NGZ89773.1"/>
    <property type="molecule type" value="Genomic_DNA"/>
</dbReference>
<feature type="transmembrane region" description="Helical" evidence="6">
    <location>
        <begin position="47"/>
        <end position="69"/>
    </location>
</feature>
<accession>A0A967AEG2</accession>
<evidence type="ECO:0000313" key="8">
    <source>
        <dbReference type="Proteomes" id="UP000643701"/>
    </source>
</evidence>
<feature type="transmembrane region" description="Helical" evidence="6">
    <location>
        <begin position="220"/>
        <end position="238"/>
    </location>
</feature>
<protein>
    <submittedName>
        <fullName evidence="7">ABC transporter permease subunit</fullName>
    </submittedName>
</protein>
<dbReference type="PANTHER" id="PTHR30294">
    <property type="entry name" value="MEMBRANE COMPONENT OF ABC TRANSPORTER YHHJ-RELATED"/>
    <property type="match status" value="1"/>
</dbReference>
<feature type="transmembrane region" description="Helical" evidence="6">
    <location>
        <begin position="168"/>
        <end position="191"/>
    </location>
</feature>
<gene>
    <name evidence="7" type="ORF">G7034_05850</name>
</gene>
<dbReference type="Proteomes" id="UP000643701">
    <property type="component" value="Unassembled WGS sequence"/>
</dbReference>
<feature type="transmembrane region" description="Helical" evidence="6">
    <location>
        <begin position="133"/>
        <end position="156"/>
    </location>
</feature>
<evidence type="ECO:0000256" key="1">
    <source>
        <dbReference type="ARBA" id="ARBA00004651"/>
    </source>
</evidence>
<proteinExistence type="predicted"/>
<comment type="caution">
    <text evidence="7">The sequence shown here is derived from an EMBL/GenBank/DDBJ whole genome shotgun (WGS) entry which is preliminary data.</text>
</comment>
<reference evidence="7" key="1">
    <citation type="submission" date="2020-03" db="EMBL/GenBank/DDBJ databases">
        <title>Psychroflexus Maritimus sp. nov., isolate from marine sediment.</title>
        <authorList>
            <person name="Zhong Y.-L."/>
        </authorList>
    </citation>
    <scope>NUCLEOTIDE SEQUENCE</scope>
    <source>
        <strain evidence="7">C1</strain>
    </source>
</reference>
<dbReference type="RefSeq" id="WP_166400036.1">
    <property type="nucleotide sequence ID" value="NZ_JAANAS010000042.1"/>
</dbReference>
<evidence type="ECO:0000256" key="5">
    <source>
        <dbReference type="ARBA" id="ARBA00023136"/>
    </source>
</evidence>
<name>A0A967AEG2_9FLAO</name>
<sequence>MKAIFYKELQSFFTNPLGYIIVGVYLMMNALFLWWINNDFNIFESGYAQLVNFFELSSWLFIFIVPAMAMKSFSEEIKRGTIEIIFTQPITTWQLVLGKFLGHLVLGIFALLPSLFYIFSLSQIAESSNLIDYGAIGLGYLGLILLISCFTAISLLTSSFTSNQITSFLVGVVTCLILFYAFHGISTFQLFGSEIYSLEYLSLHYHFASLSRGVADTRNVLFMLSVSFLFLLITYQRIEKLKN</sequence>
<organism evidence="7 8">
    <name type="scientific">Psychroflexus maritimus</name>
    <dbReference type="NCBI Taxonomy" id="2714865"/>
    <lineage>
        <taxon>Bacteria</taxon>
        <taxon>Pseudomonadati</taxon>
        <taxon>Bacteroidota</taxon>
        <taxon>Flavobacteriia</taxon>
        <taxon>Flavobacteriales</taxon>
        <taxon>Flavobacteriaceae</taxon>
        <taxon>Psychroflexus</taxon>
    </lineage>
</organism>
<evidence type="ECO:0000256" key="6">
    <source>
        <dbReference type="SAM" id="Phobius"/>
    </source>
</evidence>
<dbReference type="InterPro" id="IPR051449">
    <property type="entry name" value="ABC-2_transporter_component"/>
</dbReference>
<dbReference type="Pfam" id="PF12679">
    <property type="entry name" value="ABC2_membrane_2"/>
    <property type="match status" value="1"/>
</dbReference>
<feature type="transmembrane region" description="Helical" evidence="6">
    <location>
        <begin position="100"/>
        <end position="121"/>
    </location>
</feature>